<dbReference type="AlphaFoldDB" id="A0A4U6VS23"/>
<dbReference type="Proteomes" id="UP000298652">
    <property type="component" value="Chromosome 3"/>
</dbReference>
<dbReference type="Gramene" id="TKW27477">
    <property type="protein sequence ID" value="TKW27477"/>
    <property type="gene ID" value="SEVIR_3G259900v2"/>
</dbReference>
<dbReference type="EMBL" id="CM016554">
    <property type="protein sequence ID" value="TKW27477.1"/>
    <property type="molecule type" value="Genomic_DNA"/>
</dbReference>
<proteinExistence type="predicted"/>
<evidence type="ECO:0000313" key="1">
    <source>
        <dbReference type="EMBL" id="TKW27477.1"/>
    </source>
</evidence>
<evidence type="ECO:0000313" key="2">
    <source>
        <dbReference type="Proteomes" id="UP000298652"/>
    </source>
</evidence>
<accession>A0A4U6VS23</accession>
<sequence length="156" mass="16969">MRRGWAWRTAVSGGHWAVHPRVLRLCCCLSPSSRSGSVPPLPGHRQYRGFPRAFSHAAPASLLFARGPGHASWWGPHVSGGVVARSVPCGTGRQRALCSQPSQVGWPFPHFVSIASCAYGGDWPHVTAAVVRVSFDPHVRLRGWVCLGNVLRFRGD</sequence>
<protein>
    <submittedName>
        <fullName evidence="1">Uncharacterized protein</fullName>
    </submittedName>
</protein>
<organism evidence="1 2">
    <name type="scientific">Setaria viridis</name>
    <name type="common">Green bristlegrass</name>
    <name type="synonym">Setaria italica subsp. viridis</name>
    <dbReference type="NCBI Taxonomy" id="4556"/>
    <lineage>
        <taxon>Eukaryota</taxon>
        <taxon>Viridiplantae</taxon>
        <taxon>Streptophyta</taxon>
        <taxon>Embryophyta</taxon>
        <taxon>Tracheophyta</taxon>
        <taxon>Spermatophyta</taxon>
        <taxon>Magnoliopsida</taxon>
        <taxon>Liliopsida</taxon>
        <taxon>Poales</taxon>
        <taxon>Poaceae</taxon>
        <taxon>PACMAD clade</taxon>
        <taxon>Panicoideae</taxon>
        <taxon>Panicodae</taxon>
        <taxon>Paniceae</taxon>
        <taxon>Cenchrinae</taxon>
        <taxon>Setaria</taxon>
    </lineage>
</organism>
<gene>
    <name evidence="1" type="ORF">SEVIR_3G259900v2</name>
</gene>
<reference evidence="1" key="1">
    <citation type="submission" date="2019-03" db="EMBL/GenBank/DDBJ databases">
        <title>WGS assembly of Setaria viridis.</title>
        <authorList>
            <person name="Huang P."/>
            <person name="Jenkins J."/>
            <person name="Grimwood J."/>
            <person name="Barry K."/>
            <person name="Healey A."/>
            <person name="Mamidi S."/>
            <person name="Sreedasyam A."/>
            <person name="Shu S."/>
            <person name="Feldman M."/>
            <person name="Wu J."/>
            <person name="Yu Y."/>
            <person name="Chen C."/>
            <person name="Johnson J."/>
            <person name="Rokhsar D."/>
            <person name="Baxter I."/>
            <person name="Schmutz J."/>
            <person name="Brutnell T."/>
            <person name="Kellogg E."/>
        </authorList>
    </citation>
    <scope>NUCLEOTIDE SEQUENCE [LARGE SCALE GENOMIC DNA]</scope>
</reference>
<name>A0A4U6VS23_SETVI</name>
<keyword evidence="2" id="KW-1185">Reference proteome</keyword>